<evidence type="ECO:0000313" key="15">
    <source>
        <dbReference type="EMBL" id="CAK7911400.1"/>
    </source>
</evidence>
<keyword evidence="12" id="KW-0349">Heme</keyword>
<evidence type="ECO:0000256" key="7">
    <source>
        <dbReference type="ARBA" id="ARBA00023002"/>
    </source>
</evidence>
<organism evidence="15 16">
    <name type="scientific">[Candida] anglica</name>
    <dbReference type="NCBI Taxonomy" id="148631"/>
    <lineage>
        <taxon>Eukaryota</taxon>
        <taxon>Fungi</taxon>
        <taxon>Dikarya</taxon>
        <taxon>Ascomycota</taxon>
        <taxon>Saccharomycotina</taxon>
        <taxon>Pichiomycetes</taxon>
        <taxon>Debaryomycetaceae</taxon>
        <taxon>Kurtzmaniella</taxon>
    </lineage>
</organism>
<feature type="transmembrane region" description="Helical" evidence="13">
    <location>
        <begin position="228"/>
        <end position="248"/>
    </location>
</feature>
<keyword evidence="8 12" id="KW-0408">Iron</keyword>
<evidence type="ECO:0000256" key="5">
    <source>
        <dbReference type="ARBA" id="ARBA00022832"/>
    </source>
</evidence>
<dbReference type="InterPro" id="IPR005804">
    <property type="entry name" value="FA_desaturase_dom"/>
</dbReference>
<name>A0ABP0EG51_9ASCO</name>
<evidence type="ECO:0000256" key="10">
    <source>
        <dbReference type="ARBA" id="ARBA00023136"/>
    </source>
</evidence>
<keyword evidence="12" id="KW-0249">Electron transport</keyword>
<gene>
    <name evidence="15" type="primary">OLE1</name>
    <name evidence="15" type="ORF">CAAN4_F02278</name>
</gene>
<dbReference type="PIRSF" id="PIRSF000345">
    <property type="entry name" value="OLE1"/>
    <property type="match status" value="1"/>
</dbReference>
<dbReference type="Pfam" id="PF00487">
    <property type="entry name" value="FA_desaturase"/>
    <property type="match status" value="1"/>
</dbReference>
<dbReference type="PRINTS" id="PR00075">
    <property type="entry name" value="FACDDSATRASE"/>
</dbReference>
<keyword evidence="11 12" id="KW-0275">Fatty acid biosynthesis</keyword>
<evidence type="ECO:0000256" key="8">
    <source>
        <dbReference type="ARBA" id="ARBA00023004"/>
    </source>
</evidence>
<keyword evidence="6 13" id="KW-1133">Transmembrane helix</keyword>
<feature type="transmembrane region" description="Helical" evidence="13">
    <location>
        <begin position="110"/>
        <end position="133"/>
    </location>
</feature>
<comment type="similarity">
    <text evidence="2 12">Belongs to the fatty acid desaturase type 1 family.</text>
</comment>
<dbReference type="PROSITE" id="PS50255">
    <property type="entry name" value="CYTOCHROME_B5_2"/>
    <property type="match status" value="1"/>
</dbReference>
<sequence>MQRFDSPPIKRKVVITSSTNHNTSTQLKNAHTQITKRKRDFLNRINYSNALTAVVLPGLSVLYLCAFYPNHQFPNVATWIFTFIYFNFTILAFTCGYHKYYAHNSFSTNSLILQLYFVIFGSSIGLGPIRWWASLHRAHHRFTDDTERDPYSIKRGLLWAHWGWLLKKPKIVTFYEEFMEQEFPKFLKPIDISNDLNEVIDNNEFNLNDVELNTPYNFKLVSTQSNFYMIYFIVTSIMVPIMVAKFVCKDSILNGVLFPGILRMFCSQQCILLTESICHKPMLLTIPGQPFNEKNSSQNCHNPLISILTFGQSYQNYHHEFPRDYRNNSSVLMFDPTKWCIWTLYQIGLIEDLCKTPTELETQLRVQQQQLVINRAKSQLNWGTPISKLPLITPRDFKRIMASSNHSDRCYIVISNIIHDITPFMEQHPGGVQLLKASHGKDATSAFFGGVYRHSTAASNLLATMRIGVLDVGNDEEVWRRAVKEEGNIQDGESRKSGQYRTAEAA</sequence>
<dbReference type="CDD" id="cd03505">
    <property type="entry name" value="Delta9-FADS-like"/>
    <property type="match status" value="1"/>
</dbReference>
<evidence type="ECO:0000256" key="3">
    <source>
        <dbReference type="ARBA" id="ARBA00022516"/>
    </source>
</evidence>
<evidence type="ECO:0000313" key="16">
    <source>
        <dbReference type="Proteomes" id="UP001497600"/>
    </source>
</evidence>
<proteinExistence type="inferred from homology"/>
<reference evidence="15 16" key="1">
    <citation type="submission" date="2024-01" db="EMBL/GenBank/DDBJ databases">
        <authorList>
            <consortium name="Genoscope - CEA"/>
            <person name="William W."/>
        </authorList>
    </citation>
    <scope>NUCLEOTIDE SEQUENCE [LARGE SCALE GENOMIC DNA]</scope>
    <source>
        <strain evidence="15 16">29B2s-10</strain>
    </source>
</reference>
<dbReference type="InterPro" id="IPR009160">
    <property type="entry name" value="Acyl-CoA_deSatase_haem/ster-bd"/>
</dbReference>
<dbReference type="Pfam" id="PF00173">
    <property type="entry name" value="Cyt-b5"/>
    <property type="match status" value="1"/>
</dbReference>
<evidence type="ECO:0000256" key="1">
    <source>
        <dbReference type="ARBA" id="ARBA00004141"/>
    </source>
</evidence>
<comment type="subcellular location">
    <subcellularLocation>
        <location evidence="1">Membrane</location>
        <topology evidence="1">Multi-pass membrane protein</topology>
    </subcellularLocation>
</comment>
<keyword evidence="4 13" id="KW-0812">Transmembrane</keyword>
<dbReference type="InterPro" id="IPR015876">
    <property type="entry name" value="Acyl-CoA_DS"/>
</dbReference>
<dbReference type="Proteomes" id="UP001497600">
    <property type="component" value="Chromosome F"/>
</dbReference>
<evidence type="ECO:0000256" key="2">
    <source>
        <dbReference type="ARBA" id="ARBA00009295"/>
    </source>
</evidence>
<evidence type="ECO:0000256" key="13">
    <source>
        <dbReference type="SAM" id="Phobius"/>
    </source>
</evidence>
<evidence type="ECO:0000256" key="12">
    <source>
        <dbReference type="PIRNR" id="PIRNR000345"/>
    </source>
</evidence>
<keyword evidence="7 12" id="KW-0560">Oxidoreductase</keyword>
<dbReference type="InterPro" id="IPR036400">
    <property type="entry name" value="Cyt_B5-like_heme/steroid_sf"/>
</dbReference>
<dbReference type="PANTHER" id="PTHR11351">
    <property type="entry name" value="ACYL-COA DESATURASE"/>
    <property type="match status" value="1"/>
</dbReference>
<dbReference type="PRINTS" id="PR00363">
    <property type="entry name" value="CYTOCHROMEB5"/>
</dbReference>
<dbReference type="PANTHER" id="PTHR11351:SF31">
    <property type="entry name" value="DESATURASE 1, ISOFORM A-RELATED"/>
    <property type="match status" value="1"/>
</dbReference>
<keyword evidence="12" id="KW-0813">Transport</keyword>
<accession>A0ABP0EG51</accession>
<evidence type="ECO:0000256" key="4">
    <source>
        <dbReference type="ARBA" id="ARBA00022692"/>
    </source>
</evidence>
<comment type="cofactor">
    <cofactor evidence="12">
        <name>Fe(2+)</name>
        <dbReference type="ChEBI" id="CHEBI:29033"/>
    </cofactor>
    <text evidence="12">Expected to bind 2 Fe(2+) ions per subunit.</text>
</comment>
<evidence type="ECO:0000259" key="14">
    <source>
        <dbReference type="PROSITE" id="PS50255"/>
    </source>
</evidence>
<keyword evidence="9 12" id="KW-0443">Lipid metabolism</keyword>
<feature type="transmembrane region" description="Helical" evidence="13">
    <location>
        <begin position="76"/>
        <end position="98"/>
    </location>
</feature>
<dbReference type="InterPro" id="IPR001199">
    <property type="entry name" value="Cyt_B5-like_heme/steroid-bd"/>
</dbReference>
<protein>
    <recommendedName>
        <fullName evidence="12">Acyl-CoA desaturase</fullName>
        <ecNumber evidence="12">1.14.19.1</ecNumber>
    </recommendedName>
</protein>
<comment type="catalytic activity">
    <reaction evidence="12">
        <text>octadecanoyl-CoA + 2 Fe(II)-[cytochrome b5] + O2 + 2 H(+) = (9Z)-octadecenoyl-CoA + 2 Fe(III)-[cytochrome b5] + 2 H2O</text>
        <dbReference type="Rhea" id="RHEA:19721"/>
        <dbReference type="Rhea" id="RHEA-COMP:10438"/>
        <dbReference type="Rhea" id="RHEA-COMP:10439"/>
        <dbReference type="ChEBI" id="CHEBI:15377"/>
        <dbReference type="ChEBI" id="CHEBI:15378"/>
        <dbReference type="ChEBI" id="CHEBI:15379"/>
        <dbReference type="ChEBI" id="CHEBI:29033"/>
        <dbReference type="ChEBI" id="CHEBI:29034"/>
        <dbReference type="ChEBI" id="CHEBI:57387"/>
        <dbReference type="ChEBI" id="CHEBI:57394"/>
        <dbReference type="EC" id="1.14.19.1"/>
    </reaction>
</comment>
<dbReference type="SMART" id="SM01117">
    <property type="entry name" value="Cyt-b5"/>
    <property type="match status" value="1"/>
</dbReference>
<comment type="function">
    <text evidence="12">Stearoyl-CoA desaturase that utilizes O(2) and electrons from reduced cytochrome b5 to introduce the first double bond into saturated fatty acyl-CoA substrates.</text>
</comment>
<keyword evidence="3 12" id="KW-0444">Lipid biosynthesis</keyword>
<keyword evidence="10 13" id="KW-0472">Membrane</keyword>
<feature type="domain" description="Cytochrome b5 heme-binding" evidence="14">
    <location>
        <begin position="389"/>
        <end position="471"/>
    </location>
</feature>
<dbReference type="SUPFAM" id="SSF55856">
    <property type="entry name" value="Cytochrome b5-like heme/steroid binding domain"/>
    <property type="match status" value="1"/>
</dbReference>
<keyword evidence="5 12" id="KW-0276">Fatty acid metabolism</keyword>
<dbReference type="Gene3D" id="3.10.120.10">
    <property type="entry name" value="Cytochrome b5-like heme/steroid binding domain"/>
    <property type="match status" value="1"/>
</dbReference>
<dbReference type="EC" id="1.14.19.1" evidence="12"/>
<evidence type="ECO:0000256" key="6">
    <source>
        <dbReference type="ARBA" id="ARBA00022989"/>
    </source>
</evidence>
<evidence type="ECO:0000256" key="11">
    <source>
        <dbReference type="ARBA" id="ARBA00023160"/>
    </source>
</evidence>
<keyword evidence="16" id="KW-1185">Reference proteome</keyword>
<keyword evidence="12" id="KW-0479">Metal-binding</keyword>
<evidence type="ECO:0000256" key="9">
    <source>
        <dbReference type="ARBA" id="ARBA00023098"/>
    </source>
</evidence>
<feature type="transmembrane region" description="Helical" evidence="13">
    <location>
        <begin position="47"/>
        <end position="70"/>
    </location>
</feature>
<dbReference type="EMBL" id="OZ004258">
    <property type="protein sequence ID" value="CAK7911400.1"/>
    <property type="molecule type" value="Genomic_DNA"/>
</dbReference>